<accession>A0ABW5RWJ2</accession>
<evidence type="ECO:0000259" key="3">
    <source>
        <dbReference type="Pfam" id="PF03448"/>
    </source>
</evidence>
<evidence type="ECO:0000256" key="2">
    <source>
        <dbReference type="SAM" id="Phobius"/>
    </source>
</evidence>
<evidence type="ECO:0000256" key="1">
    <source>
        <dbReference type="SAM" id="Coils"/>
    </source>
</evidence>
<evidence type="ECO:0000313" key="4">
    <source>
        <dbReference type="EMBL" id="MFD2682829.1"/>
    </source>
</evidence>
<organism evidence="4 5">
    <name type="scientific">Bacillus seohaeanensis</name>
    <dbReference type="NCBI Taxonomy" id="284580"/>
    <lineage>
        <taxon>Bacteria</taxon>
        <taxon>Bacillati</taxon>
        <taxon>Bacillota</taxon>
        <taxon>Bacilli</taxon>
        <taxon>Bacillales</taxon>
        <taxon>Bacillaceae</taxon>
        <taxon>Bacillus</taxon>
    </lineage>
</organism>
<name>A0ABW5RWJ2_9BACI</name>
<keyword evidence="2" id="KW-0472">Membrane</keyword>
<keyword evidence="2" id="KW-1133">Transmembrane helix</keyword>
<feature type="domain" description="Magnesium transporter MgtE intracellular" evidence="3">
    <location>
        <begin position="136"/>
        <end position="187"/>
    </location>
</feature>
<sequence length="200" mass="22375">MAKTGKKEKSDKSFTRFQWILFTVVIPILFAVVITLVVMTVAGINVFEKAKAIGSNIPFVEKVIPTEEKESIERLETKVVSLQAEIEDKEAKISQLQGKIDSQENDQEQLQAEKQQLQDQIEELMQIQKENKRAFKEVVSTFETMSAKSAAPVILEMEDSEAIKILSNVKPETLAKILEKMPPADAAIYTGLLSTDSDSE</sequence>
<proteinExistence type="predicted"/>
<reference evidence="5" key="1">
    <citation type="journal article" date="2019" name="Int. J. Syst. Evol. Microbiol.">
        <title>The Global Catalogue of Microorganisms (GCM) 10K type strain sequencing project: providing services to taxonomists for standard genome sequencing and annotation.</title>
        <authorList>
            <consortium name="The Broad Institute Genomics Platform"/>
            <consortium name="The Broad Institute Genome Sequencing Center for Infectious Disease"/>
            <person name="Wu L."/>
            <person name="Ma J."/>
        </authorList>
    </citation>
    <scope>NUCLEOTIDE SEQUENCE [LARGE SCALE GENOMIC DNA]</scope>
    <source>
        <strain evidence="5">KCTC 3913</strain>
    </source>
</reference>
<dbReference type="InterPro" id="IPR006668">
    <property type="entry name" value="Mg_transptr_MgtE_intracell_dom"/>
</dbReference>
<evidence type="ECO:0000313" key="5">
    <source>
        <dbReference type="Proteomes" id="UP001597506"/>
    </source>
</evidence>
<keyword evidence="1" id="KW-0175">Coiled coil</keyword>
<keyword evidence="2" id="KW-0812">Transmembrane</keyword>
<dbReference type="SUPFAM" id="SSF158791">
    <property type="entry name" value="MgtE N-terminal domain-like"/>
    <property type="match status" value="1"/>
</dbReference>
<keyword evidence="5" id="KW-1185">Reference proteome</keyword>
<dbReference type="Proteomes" id="UP001597506">
    <property type="component" value="Unassembled WGS sequence"/>
</dbReference>
<dbReference type="Gene3D" id="1.10.287.1490">
    <property type="match status" value="1"/>
</dbReference>
<comment type="caution">
    <text evidence="4">The sequence shown here is derived from an EMBL/GenBank/DDBJ whole genome shotgun (WGS) entry which is preliminary data.</text>
</comment>
<feature type="coiled-coil region" evidence="1">
    <location>
        <begin position="72"/>
        <end position="137"/>
    </location>
</feature>
<dbReference type="EMBL" id="JBHUMF010000031">
    <property type="protein sequence ID" value="MFD2682829.1"/>
    <property type="molecule type" value="Genomic_DNA"/>
</dbReference>
<feature type="transmembrane region" description="Helical" evidence="2">
    <location>
        <begin position="20"/>
        <end position="47"/>
    </location>
</feature>
<protein>
    <submittedName>
        <fullName evidence="4">MotE family protein</fullName>
    </submittedName>
</protein>
<gene>
    <name evidence="4" type="ORF">ACFSUL_18975</name>
</gene>
<dbReference type="Pfam" id="PF03448">
    <property type="entry name" value="MgtE_N"/>
    <property type="match status" value="1"/>
</dbReference>
<dbReference type="RefSeq" id="WP_377937491.1">
    <property type="nucleotide sequence ID" value="NZ_JBHUMF010000031.1"/>
</dbReference>